<dbReference type="Proteomes" id="UP000770717">
    <property type="component" value="Unassembled WGS sequence"/>
</dbReference>
<name>A0A8J6K217_ELECQ</name>
<dbReference type="Pfam" id="PF10184">
    <property type="entry name" value="DUF2358"/>
    <property type="match status" value="1"/>
</dbReference>
<gene>
    <name evidence="1" type="ORF">GDO78_019820</name>
</gene>
<evidence type="ECO:0000313" key="2">
    <source>
        <dbReference type="Proteomes" id="UP000770717"/>
    </source>
</evidence>
<keyword evidence="2" id="KW-1185">Reference proteome</keyword>
<dbReference type="EMBL" id="WNTK01000056">
    <property type="protein sequence ID" value="KAG9472384.1"/>
    <property type="molecule type" value="Genomic_DNA"/>
</dbReference>
<evidence type="ECO:0000313" key="1">
    <source>
        <dbReference type="EMBL" id="KAG9472384.1"/>
    </source>
</evidence>
<comment type="caution">
    <text evidence="1">The sequence shown here is derived from an EMBL/GenBank/DDBJ whole genome shotgun (WGS) entry which is preliminary data.</text>
</comment>
<sequence>MALCVRRLRGAPGLGSRWKSGIRGAGGAAGRLLRESLRVQDAILYRELQPCPRVAAPLGRPLPSPPTLPTCVRPTGPRMCLPALAQDKAIDSLRDFIMQTAPPPPLLGCPPSANHLQPEGQHLCSSQLDCFRSLFDVGVCRIPYQAVVWPLPPAPQGVLAFTPSQTVQTSKVTGSDKSDMEQHLALMHEKLRHELPKFLVKSLNYSLYRKDVMFVSDILHVRFRGLVKYSLFLAFTRLLVLSCFTNARISVLKLTSHPENNTIQARWSFTGLPLHALFYVFRTDKSELYRTYDAFSTFQLAPDGLICLHKMERVMPSPPIALPKKTILAAIALLALRDRPALNLLCSPKMPYEL</sequence>
<dbReference type="PANTHER" id="PTHR31094">
    <property type="entry name" value="RIKEN CDNA 2310061I04 GENE"/>
    <property type="match status" value="1"/>
</dbReference>
<proteinExistence type="predicted"/>
<dbReference type="OrthoDB" id="44820at2759"/>
<dbReference type="AlphaFoldDB" id="A0A8J6K217"/>
<dbReference type="PANTHER" id="PTHR31094:SF2">
    <property type="entry name" value="RIKEN CDNA 2310061I04 GENE"/>
    <property type="match status" value="1"/>
</dbReference>
<organism evidence="1 2">
    <name type="scientific">Eleutherodactylus coqui</name>
    <name type="common">Puerto Rican coqui</name>
    <dbReference type="NCBI Taxonomy" id="57060"/>
    <lineage>
        <taxon>Eukaryota</taxon>
        <taxon>Metazoa</taxon>
        <taxon>Chordata</taxon>
        <taxon>Craniata</taxon>
        <taxon>Vertebrata</taxon>
        <taxon>Euteleostomi</taxon>
        <taxon>Amphibia</taxon>
        <taxon>Batrachia</taxon>
        <taxon>Anura</taxon>
        <taxon>Neobatrachia</taxon>
        <taxon>Hyloidea</taxon>
        <taxon>Eleutherodactylidae</taxon>
        <taxon>Eleutherodactylinae</taxon>
        <taxon>Eleutherodactylus</taxon>
        <taxon>Eleutherodactylus</taxon>
    </lineage>
</organism>
<dbReference type="InterPro" id="IPR018790">
    <property type="entry name" value="DUF2358"/>
</dbReference>
<accession>A0A8J6K217</accession>
<reference evidence="1" key="1">
    <citation type="thesis" date="2020" institute="ProQuest LLC" country="789 East Eisenhower Parkway, Ann Arbor, MI, USA">
        <title>Comparative Genomics and Chromosome Evolution.</title>
        <authorList>
            <person name="Mudd A.B."/>
        </authorList>
    </citation>
    <scope>NUCLEOTIDE SEQUENCE</scope>
    <source>
        <strain evidence="1">HN-11 Male</strain>
        <tissue evidence="1">Kidney and liver</tissue>
    </source>
</reference>
<protein>
    <submittedName>
        <fullName evidence="1">Uncharacterized protein</fullName>
    </submittedName>
</protein>